<dbReference type="InterPro" id="IPR001608">
    <property type="entry name" value="Ala_racemase_N"/>
</dbReference>
<dbReference type="InterPro" id="IPR029066">
    <property type="entry name" value="PLP-binding_barrel"/>
</dbReference>
<proteinExistence type="predicted"/>
<keyword evidence="3" id="KW-0413">Isomerase</keyword>
<dbReference type="PRINTS" id="PR00992">
    <property type="entry name" value="ALARACEMASE"/>
</dbReference>
<sequence>MYNSVIQINKSALKNNIDFIKSLIDKSVTLSSVVKGNAYGHSILKMIPLLQKLEVNHFSVYSSFEAKQVFKVAKNNFTILIMGDINNTDEDWIIDNAIEFFVFNISRLNQMLSKAKQKKKTIIIHIEIETGMNRTGFNEEDWIQIIQLVNANKNFIKVKGLCTHFAGAESLNNYVRVKQQQKKFKKAIKFFKTHEIVPQQIHCSCSAAVLAFPTKNYDMVRVGILQYGLWPSRESFIKYISKLNISTNPLKPVLSWKSYIMDIKRVPKGEFIGYGSSFLAENETVVASVPIGYGYGYSRSLSNLGRVIINNVRYSVIGTINMNMFLVDITSSNTIAINDEVILIGSSTDLDIPLSSFCNNTDQLNYEVLSRIDKDIPRTITL</sequence>
<evidence type="ECO:0000313" key="7">
    <source>
        <dbReference type="EMBL" id="SFS54407.1"/>
    </source>
</evidence>
<dbReference type="CDD" id="cd00430">
    <property type="entry name" value="PLPDE_III_AR"/>
    <property type="match status" value="1"/>
</dbReference>
<evidence type="ECO:0000256" key="1">
    <source>
        <dbReference type="ARBA" id="ARBA00001933"/>
    </source>
</evidence>
<feature type="binding site" evidence="5">
    <location>
        <position position="322"/>
    </location>
    <ligand>
        <name>substrate</name>
    </ligand>
</feature>
<keyword evidence="8" id="KW-1185">Reference proteome</keyword>
<dbReference type="Pfam" id="PF01168">
    <property type="entry name" value="Ala_racemase_N"/>
    <property type="match status" value="1"/>
</dbReference>
<dbReference type="AlphaFoldDB" id="A0A1I6QPJ9"/>
<dbReference type="STRING" id="593133.SAMN04488006_1993"/>
<dbReference type="Gene3D" id="2.40.37.10">
    <property type="entry name" value="Lyase, Ornithine Decarboxylase, Chain A, domain 1"/>
    <property type="match status" value="1"/>
</dbReference>
<dbReference type="InterPro" id="IPR011079">
    <property type="entry name" value="Ala_racemase_C"/>
</dbReference>
<dbReference type="GO" id="GO:0005829">
    <property type="term" value="C:cytosol"/>
    <property type="evidence" value="ECO:0007669"/>
    <property type="project" value="TreeGrafter"/>
</dbReference>
<name>A0A1I6QPJ9_9FLAO</name>
<evidence type="ECO:0000256" key="5">
    <source>
        <dbReference type="PIRSR" id="PIRSR600821-52"/>
    </source>
</evidence>
<accession>A0A1I6QPJ9</accession>
<dbReference type="GO" id="GO:0030170">
    <property type="term" value="F:pyridoxal phosphate binding"/>
    <property type="evidence" value="ECO:0007669"/>
    <property type="project" value="TreeGrafter"/>
</dbReference>
<reference evidence="8" key="1">
    <citation type="submission" date="2016-10" db="EMBL/GenBank/DDBJ databases">
        <authorList>
            <person name="Varghese N."/>
            <person name="Submissions S."/>
        </authorList>
    </citation>
    <scope>NUCLEOTIDE SEQUENCE [LARGE SCALE GENOMIC DNA]</scope>
    <source>
        <strain evidence="8">DSM 24450</strain>
    </source>
</reference>
<feature type="binding site" evidence="5">
    <location>
        <position position="134"/>
    </location>
    <ligand>
        <name>substrate</name>
    </ligand>
</feature>
<feature type="modified residue" description="N6-(pyridoxal phosphate)lysine" evidence="4">
    <location>
        <position position="35"/>
    </location>
</feature>
<dbReference type="EMBL" id="FOZP01000004">
    <property type="protein sequence ID" value="SFS54407.1"/>
    <property type="molecule type" value="Genomic_DNA"/>
</dbReference>
<dbReference type="InterPro" id="IPR000821">
    <property type="entry name" value="Ala_racemase"/>
</dbReference>
<gene>
    <name evidence="7" type="ORF">SAMN04488006_1993</name>
</gene>
<evidence type="ECO:0000259" key="6">
    <source>
        <dbReference type="SMART" id="SM01005"/>
    </source>
</evidence>
<evidence type="ECO:0000313" key="8">
    <source>
        <dbReference type="Proteomes" id="UP000199312"/>
    </source>
</evidence>
<feature type="domain" description="Alanine racemase C-terminal" evidence="6">
    <location>
        <begin position="253"/>
        <end position="381"/>
    </location>
</feature>
<dbReference type="GO" id="GO:0030632">
    <property type="term" value="P:D-alanine biosynthetic process"/>
    <property type="evidence" value="ECO:0007669"/>
    <property type="project" value="TreeGrafter"/>
</dbReference>
<dbReference type="GO" id="GO:0008784">
    <property type="term" value="F:alanine racemase activity"/>
    <property type="evidence" value="ECO:0007669"/>
    <property type="project" value="InterPro"/>
</dbReference>
<comment type="cofactor">
    <cofactor evidence="1 4">
        <name>pyridoxal 5'-phosphate</name>
        <dbReference type="ChEBI" id="CHEBI:597326"/>
    </cofactor>
</comment>
<evidence type="ECO:0000256" key="2">
    <source>
        <dbReference type="ARBA" id="ARBA00022898"/>
    </source>
</evidence>
<dbReference type="OrthoDB" id="9801978at2"/>
<dbReference type="Proteomes" id="UP000199312">
    <property type="component" value="Unassembled WGS sequence"/>
</dbReference>
<evidence type="ECO:0000256" key="4">
    <source>
        <dbReference type="PIRSR" id="PIRSR600821-50"/>
    </source>
</evidence>
<dbReference type="PANTHER" id="PTHR30511:SF0">
    <property type="entry name" value="ALANINE RACEMASE, CATABOLIC-RELATED"/>
    <property type="match status" value="1"/>
</dbReference>
<keyword evidence="2 4" id="KW-0663">Pyridoxal phosphate</keyword>
<dbReference type="InterPro" id="IPR009006">
    <property type="entry name" value="Ala_racemase/Decarboxylase_C"/>
</dbReference>
<dbReference type="RefSeq" id="WP_090225498.1">
    <property type="nucleotide sequence ID" value="NZ_FOZP01000004.1"/>
</dbReference>
<organism evidence="7 8">
    <name type="scientific">Lutibacter maritimus</name>
    <dbReference type="NCBI Taxonomy" id="593133"/>
    <lineage>
        <taxon>Bacteria</taxon>
        <taxon>Pseudomonadati</taxon>
        <taxon>Bacteroidota</taxon>
        <taxon>Flavobacteriia</taxon>
        <taxon>Flavobacteriales</taxon>
        <taxon>Flavobacteriaceae</taxon>
        <taxon>Lutibacter</taxon>
    </lineage>
</organism>
<dbReference type="Gene3D" id="3.20.20.10">
    <property type="entry name" value="Alanine racemase"/>
    <property type="match status" value="1"/>
</dbReference>
<dbReference type="SMART" id="SM01005">
    <property type="entry name" value="Ala_racemase_C"/>
    <property type="match status" value="1"/>
</dbReference>
<dbReference type="PANTHER" id="PTHR30511">
    <property type="entry name" value="ALANINE RACEMASE"/>
    <property type="match status" value="1"/>
</dbReference>
<dbReference type="NCBIfam" id="TIGR00492">
    <property type="entry name" value="alr"/>
    <property type="match status" value="1"/>
</dbReference>
<dbReference type="Pfam" id="PF00842">
    <property type="entry name" value="Ala_racemase_C"/>
    <property type="match status" value="1"/>
</dbReference>
<dbReference type="SUPFAM" id="SSF50621">
    <property type="entry name" value="Alanine racemase C-terminal domain-like"/>
    <property type="match status" value="1"/>
</dbReference>
<evidence type="ECO:0000256" key="3">
    <source>
        <dbReference type="ARBA" id="ARBA00023235"/>
    </source>
</evidence>
<protein>
    <submittedName>
        <fullName evidence="7">Alanine racemase</fullName>
    </submittedName>
</protein>
<dbReference type="SUPFAM" id="SSF51419">
    <property type="entry name" value="PLP-binding barrel"/>
    <property type="match status" value="1"/>
</dbReference>